<comment type="caution">
    <text evidence="7">The sequence shown here is derived from an EMBL/GenBank/DDBJ whole genome shotgun (WGS) entry which is preliminary data.</text>
</comment>
<evidence type="ECO:0000313" key="7">
    <source>
        <dbReference type="EMBL" id="KAG0728064.1"/>
    </source>
</evidence>
<name>A0A8J4YPQ8_CHIOP</name>
<keyword evidence="3 5" id="KW-1133">Transmembrane helix</keyword>
<comment type="subcellular location">
    <subcellularLocation>
        <location evidence="1">Membrane</location>
        <topology evidence="1">Multi-pass membrane protein</topology>
    </subcellularLocation>
</comment>
<dbReference type="Pfam" id="PF07690">
    <property type="entry name" value="MFS_1"/>
    <property type="match status" value="1"/>
</dbReference>
<dbReference type="GO" id="GO:0016020">
    <property type="term" value="C:membrane"/>
    <property type="evidence" value="ECO:0007669"/>
    <property type="project" value="UniProtKB-SubCell"/>
</dbReference>
<evidence type="ECO:0000256" key="4">
    <source>
        <dbReference type="ARBA" id="ARBA00023136"/>
    </source>
</evidence>
<dbReference type="SUPFAM" id="SSF103473">
    <property type="entry name" value="MFS general substrate transporter"/>
    <property type="match status" value="1"/>
</dbReference>
<reference evidence="7" key="1">
    <citation type="submission" date="2020-07" db="EMBL/GenBank/DDBJ databases">
        <title>The High-quality genome of the commercially important snow crab, Chionoecetes opilio.</title>
        <authorList>
            <person name="Jeong J.-H."/>
            <person name="Ryu S."/>
        </authorList>
    </citation>
    <scope>NUCLEOTIDE SEQUENCE</scope>
    <source>
        <strain evidence="7">MADBK_172401_WGS</strain>
        <tissue evidence="7">Digestive gland</tissue>
    </source>
</reference>
<organism evidence="7 8">
    <name type="scientific">Chionoecetes opilio</name>
    <name type="common">Atlantic snow crab</name>
    <name type="synonym">Cancer opilio</name>
    <dbReference type="NCBI Taxonomy" id="41210"/>
    <lineage>
        <taxon>Eukaryota</taxon>
        <taxon>Metazoa</taxon>
        <taxon>Ecdysozoa</taxon>
        <taxon>Arthropoda</taxon>
        <taxon>Crustacea</taxon>
        <taxon>Multicrustacea</taxon>
        <taxon>Malacostraca</taxon>
        <taxon>Eumalacostraca</taxon>
        <taxon>Eucarida</taxon>
        <taxon>Decapoda</taxon>
        <taxon>Pleocyemata</taxon>
        <taxon>Brachyura</taxon>
        <taxon>Eubrachyura</taxon>
        <taxon>Majoidea</taxon>
        <taxon>Majidae</taxon>
        <taxon>Chionoecetes</taxon>
    </lineage>
</organism>
<dbReference type="GO" id="GO:0022857">
    <property type="term" value="F:transmembrane transporter activity"/>
    <property type="evidence" value="ECO:0007669"/>
    <property type="project" value="InterPro"/>
</dbReference>
<dbReference type="Proteomes" id="UP000770661">
    <property type="component" value="Unassembled WGS sequence"/>
</dbReference>
<evidence type="ECO:0000256" key="2">
    <source>
        <dbReference type="ARBA" id="ARBA00022692"/>
    </source>
</evidence>
<proteinExistence type="predicted"/>
<feature type="domain" description="Major facilitator superfamily (MFS) profile" evidence="6">
    <location>
        <begin position="1"/>
        <end position="146"/>
    </location>
</feature>
<keyword evidence="4 5" id="KW-0472">Membrane</keyword>
<accession>A0A8J4YPQ8</accession>
<keyword evidence="8" id="KW-1185">Reference proteome</keyword>
<evidence type="ECO:0000313" key="8">
    <source>
        <dbReference type="Proteomes" id="UP000770661"/>
    </source>
</evidence>
<dbReference type="InterPro" id="IPR020846">
    <property type="entry name" value="MFS_dom"/>
</dbReference>
<protein>
    <submittedName>
        <fullName evidence="7">Solute carrier family 22 member 6</fullName>
    </submittedName>
</protein>
<keyword evidence="2 5" id="KW-0812">Transmembrane</keyword>
<dbReference type="PANTHER" id="PTHR24064">
    <property type="entry name" value="SOLUTE CARRIER FAMILY 22 MEMBER"/>
    <property type="match status" value="1"/>
</dbReference>
<evidence type="ECO:0000256" key="1">
    <source>
        <dbReference type="ARBA" id="ARBA00004141"/>
    </source>
</evidence>
<evidence type="ECO:0000256" key="3">
    <source>
        <dbReference type="ARBA" id="ARBA00022989"/>
    </source>
</evidence>
<gene>
    <name evidence="7" type="primary">SLC22A6_5</name>
    <name evidence="7" type="ORF">GWK47_033269</name>
</gene>
<feature type="transmembrane region" description="Helical" evidence="5">
    <location>
        <begin position="57"/>
        <end position="77"/>
    </location>
</feature>
<evidence type="ECO:0000256" key="5">
    <source>
        <dbReference type="SAM" id="Phobius"/>
    </source>
</evidence>
<dbReference type="OrthoDB" id="5296287at2759"/>
<dbReference type="EMBL" id="JACEEZ010002679">
    <property type="protein sequence ID" value="KAG0728064.1"/>
    <property type="molecule type" value="Genomic_DNA"/>
</dbReference>
<dbReference type="AlphaFoldDB" id="A0A8J4YPQ8"/>
<dbReference type="InterPro" id="IPR011701">
    <property type="entry name" value="MFS"/>
</dbReference>
<sequence length="146" mass="16526">MDTLLLHDASCGYLVQNLTTGRMEEFPCTKWDFDTSTFSSTVTSEFSLVCERRYLRVVHQSIFMSGVMVGTLFSGFLVDRYGRLRMIAISITSYTVLALSSPWLPSLEFLLAFRFLLGIMQPSSLTTGYILGKQYELHLRLVNISG</sequence>
<dbReference type="PROSITE" id="PS50850">
    <property type="entry name" value="MFS"/>
    <property type="match status" value="1"/>
</dbReference>
<dbReference type="Gene3D" id="1.20.1250.20">
    <property type="entry name" value="MFS general substrate transporter like domains"/>
    <property type="match status" value="1"/>
</dbReference>
<evidence type="ECO:0000259" key="6">
    <source>
        <dbReference type="PROSITE" id="PS50850"/>
    </source>
</evidence>
<feature type="transmembrane region" description="Helical" evidence="5">
    <location>
        <begin position="84"/>
        <end position="103"/>
    </location>
</feature>
<dbReference type="InterPro" id="IPR036259">
    <property type="entry name" value="MFS_trans_sf"/>
</dbReference>